<sequence>MIKRFSLIAFCIILTIASCKKKDSGIKPEEILTTLDRVNIDDQFEAFLEYDKKDRLVRYSRGSEEEYFEYNDKNEVVKVTEINSFASPSFNSSTTTIFYKNGLPFSGSRIDNPPYSKSPNHEYYVDSVSYKVVSNAVTEIKYFDRKSYNYYTRELVRSSTDTLGRYVFSYVNKNLVSETLVGDNTIKYTYGSKKGILSAKKLPFVLYGSALPVLYAENELLTTEDKVETRTYNYTYNQADFPVSAKVVVTYKADYAPMSYNQSFIYK</sequence>
<evidence type="ECO:0000313" key="1">
    <source>
        <dbReference type="EMBL" id="ATP57942.1"/>
    </source>
</evidence>
<proteinExistence type="predicted"/>
<dbReference type="Proteomes" id="UP000223749">
    <property type="component" value="Chromosome"/>
</dbReference>
<dbReference type="EMBL" id="CP024091">
    <property type="protein sequence ID" value="ATP57942.1"/>
    <property type="molecule type" value="Genomic_DNA"/>
</dbReference>
<name>A0A2D1U8P0_9SPHI</name>
<dbReference type="PROSITE" id="PS51257">
    <property type="entry name" value="PROKAR_LIPOPROTEIN"/>
    <property type="match status" value="1"/>
</dbReference>
<dbReference type="OrthoDB" id="789771at2"/>
<reference evidence="1 2" key="1">
    <citation type="submission" date="2017-10" db="EMBL/GenBank/DDBJ databases">
        <title>Whole genome of Pedobacter ginsengisoli T01R-27 isolated from tomato rhizosphere.</title>
        <authorList>
            <person name="Weon H.-Y."/>
            <person name="Lee S.A."/>
            <person name="Sang M.K."/>
            <person name="Song J."/>
        </authorList>
    </citation>
    <scope>NUCLEOTIDE SEQUENCE [LARGE SCALE GENOMIC DNA]</scope>
    <source>
        <strain evidence="1 2">T01R-27</strain>
    </source>
</reference>
<dbReference type="AlphaFoldDB" id="A0A2D1U8P0"/>
<evidence type="ECO:0008006" key="3">
    <source>
        <dbReference type="Google" id="ProtNLM"/>
    </source>
</evidence>
<organism evidence="1 2">
    <name type="scientific">Pedobacter ginsengisoli</name>
    <dbReference type="NCBI Taxonomy" id="363852"/>
    <lineage>
        <taxon>Bacteria</taxon>
        <taxon>Pseudomonadati</taxon>
        <taxon>Bacteroidota</taxon>
        <taxon>Sphingobacteriia</taxon>
        <taxon>Sphingobacteriales</taxon>
        <taxon>Sphingobacteriaceae</taxon>
        <taxon>Pedobacter</taxon>
    </lineage>
</organism>
<dbReference type="KEGG" id="pgs:CPT03_16475"/>
<protein>
    <recommendedName>
        <fullName evidence="3">DUF4595 domain-containing protein</fullName>
    </recommendedName>
</protein>
<dbReference type="RefSeq" id="WP_099439851.1">
    <property type="nucleotide sequence ID" value="NZ_CP024091.1"/>
</dbReference>
<accession>A0A2D1U8P0</accession>
<evidence type="ECO:0000313" key="2">
    <source>
        <dbReference type="Proteomes" id="UP000223749"/>
    </source>
</evidence>
<keyword evidence="2" id="KW-1185">Reference proteome</keyword>
<gene>
    <name evidence="1" type="ORF">CPT03_16475</name>
</gene>